<protein>
    <submittedName>
        <fullName evidence="10">TonB-dependent receptor plug domain-containing protein</fullName>
    </submittedName>
</protein>
<keyword evidence="7 8" id="KW-0998">Cell outer membrane</keyword>
<sequence>MEETVLNKLTIITLMFLLCRGAALGQDLEFQFLDHESHEPIVGMVVLLRSTATEQLSQGVTDLEGIYRTQMPWPVEIETKHLSYEPHHQTIASGHRHVFHVRANATVMEDVTVTSDPYQNYSTNKDLFVVEEMSRQMIDQLGGNDLGDLLNFNANISVTPDAGTGRSTVSMFGLSGEYVKILLDNVPIVSDNGVGNDIDITQINLDNVERIEVVEGSMGVMYGSNAVAGIINIITKKDLNERLIVKASVQEETVGGEYNWSDEGRHIQRVSIAGRVNDKLSLLAYANHNDFKGFKNDQRGKNYYGDEGVRGYEWNPKEQFNLNGTLRFAISPATALSYKFAFYDEELVIYDTTLIGGVGVDGLPEYKAKDQSFMTKRQVHGLTFDQRFGEVPLTVFVSYQNQTRYNEQYTYDLENQIKVSTTGLTKNQSSELIYSKGVVSNLFPTRGWLSLTTGYELDYQSGYDAIASGAYSSKVSEQSLRNTDFFLQSDFNMGTNWKVSPGVRINNNSVYDNHLIWSLSSVLKLPANVETQLVIGSAYKTPNYTQLFMYFVDANHDVTGNADLDPEDGISILLNLSKKGKMGLVTFKSELKGYHFNIKDKIDLALVTDSDPNTSADIQRSTYLNINQYQTLGISTNNHIQIKNLSVQLGAAYTGVRQSIQSEETDEDYLFTLTGTGQVAYQLPKQGISMALNFKYNGPNERYDQNDDGINKVILDSFSFLDASVQKHFFDCSLEVKLGARNLLDVVSVNASGSSSGGFHDSSAPTSQLFAYGRSYFINLAYTFKK</sequence>
<dbReference type="RefSeq" id="WP_262311102.1">
    <property type="nucleotide sequence ID" value="NZ_CP106679.1"/>
</dbReference>
<dbReference type="Pfam" id="PF07715">
    <property type="entry name" value="Plug"/>
    <property type="match status" value="1"/>
</dbReference>
<evidence type="ECO:0000259" key="9">
    <source>
        <dbReference type="Pfam" id="PF07715"/>
    </source>
</evidence>
<dbReference type="Gene3D" id="2.170.130.10">
    <property type="entry name" value="TonB-dependent receptor, plug domain"/>
    <property type="match status" value="1"/>
</dbReference>
<evidence type="ECO:0000256" key="2">
    <source>
        <dbReference type="ARBA" id="ARBA00022448"/>
    </source>
</evidence>
<evidence type="ECO:0000256" key="6">
    <source>
        <dbReference type="ARBA" id="ARBA00023136"/>
    </source>
</evidence>
<evidence type="ECO:0000256" key="1">
    <source>
        <dbReference type="ARBA" id="ARBA00004571"/>
    </source>
</evidence>
<keyword evidence="10" id="KW-0675">Receptor</keyword>
<dbReference type="InterPro" id="IPR036942">
    <property type="entry name" value="Beta-barrel_TonB_sf"/>
</dbReference>
<evidence type="ECO:0000256" key="5">
    <source>
        <dbReference type="ARBA" id="ARBA00022729"/>
    </source>
</evidence>
<proteinExistence type="inferred from homology"/>
<evidence type="ECO:0000256" key="8">
    <source>
        <dbReference type="PROSITE-ProRule" id="PRU01360"/>
    </source>
</evidence>
<keyword evidence="3 8" id="KW-1134">Transmembrane beta strand</keyword>
<keyword evidence="5" id="KW-0732">Signal</keyword>
<keyword evidence="11" id="KW-1185">Reference proteome</keyword>
<evidence type="ECO:0000313" key="10">
    <source>
        <dbReference type="EMBL" id="UXP33675.1"/>
    </source>
</evidence>
<evidence type="ECO:0000256" key="7">
    <source>
        <dbReference type="ARBA" id="ARBA00023237"/>
    </source>
</evidence>
<keyword evidence="4 8" id="KW-0812">Transmembrane</keyword>
<gene>
    <name evidence="10" type="ORF">N6H18_06875</name>
</gene>
<feature type="domain" description="TonB-dependent receptor plug" evidence="9">
    <location>
        <begin position="130"/>
        <end position="230"/>
    </location>
</feature>
<evidence type="ECO:0000313" key="11">
    <source>
        <dbReference type="Proteomes" id="UP001065174"/>
    </source>
</evidence>
<comment type="subcellular location">
    <subcellularLocation>
        <location evidence="1 8">Cell outer membrane</location>
        <topology evidence="1 8">Multi-pass membrane protein</topology>
    </subcellularLocation>
</comment>
<comment type="similarity">
    <text evidence="8">Belongs to the TonB-dependent receptor family.</text>
</comment>
<dbReference type="InterPro" id="IPR039426">
    <property type="entry name" value="TonB-dep_rcpt-like"/>
</dbReference>
<evidence type="ECO:0000256" key="4">
    <source>
        <dbReference type="ARBA" id="ARBA00022692"/>
    </source>
</evidence>
<keyword evidence="2 8" id="KW-0813">Transport</keyword>
<name>A0ABY6CZK5_9BACT</name>
<dbReference type="SUPFAM" id="SSF56935">
    <property type="entry name" value="Porins"/>
    <property type="match status" value="1"/>
</dbReference>
<accession>A0ABY6CZK5</accession>
<evidence type="ECO:0000256" key="3">
    <source>
        <dbReference type="ARBA" id="ARBA00022452"/>
    </source>
</evidence>
<dbReference type="InterPro" id="IPR037066">
    <property type="entry name" value="Plug_dom_sf"/>
</dbReference>
<dbReference type="Gene3D" id="2.40.170.20">
    <property type="entry name" value="TonB-dependent receptor, beta-barrel domain"/>
    <property type="match status" value="1"/>
</dbReference>
<dbReference type="EMBL" id="CP106679">
    <property type="protein sequence ID" value="UXP33675.1"/>
    <property type="molecule type" value="Genomic_DNA"/>
</dbReference>
<keyword evidence="6 8" id="KW-0472">Membrane</keyword>
<reference evidence="10" key="1">
    <citation type="submission" date="2022-09" db="EMBL/GenBank/DDBJ databases">
        <title>Comparative genomics and taxonomic characterization of three novel marine species of genus Reichenbachiella exhibiting antioxidant and polysaccharide degradation activities.</title>
        <authorList>
            <person name="Muhammad N."/>
            <person name="Lee Y.-J."/>
            <person name="Ko J."/>
            <person name="Kim S.-G."/>
        </authorList>
    </citation>
    <scope>NUCLEOTIDE SEQUENCE</scope>
    <source>
        <strain evidence="10">BKB1-1</strain>
    </source>
</reference>
<dbReference type="PANTHER" id="PTHR30069">
    <property type="entry name" value="TONB-DEPENDENT OUTER MEMBRANE RECEPTOR"/>
    <property type="match status" value="1"/>
</dbReference>
<dbReference type="PROSITE" id="PS52016">
    <property type="entry name" value="TONB_DEPENDENT_REC_3"/>
    <property type="match status" value="1"/>
</dbReference>
<organism evidence="10 11">
    <name type="scientific">Reichenbachiella agarivorans</name>
    <dbReference type="NCBI Taxonomy" id="2979464"/>
    <lineage>
        <taxon>Bacteria</taxon>
        <taxon>Pseudomonadati</taxon>
        <taxon>Bacteroidota</taxon>
        <taxon>Cytophagia</taxon>
        <taxon>Cytophagales</taxon>
        <taxon>Reichenbachiellaceae</taxon>
        <taxon>Reichenbachiella</taxon>
    </lineage>
</organism>
<dbReference type="PANTHER" id="PTHR30069:SF29">
    <property type="entry name" value="HEMOGLOBIN AND HEMOGLOBIN-HAPTOGLOBIN-BINDING PROTEIN 1-RELATED"/>
    <property type="match status" value="1"/>
</dbReference>
<dbReference type="Proteomes" id="UP001065174">
    <property type="component" value="Chromosome"/>
</dbReference>
<dbReference type="InterPro" id="IPR012910">
    <property type="entry name" value="Plug_dom"/>
</dbReference>